<proteinExistence type="predicted"/>
<reference evidence="2 4" key="2">
    <citation type="submission" date="2017-01" db="EMBL/GenBank/DDBJ databases">
        <title>Comparative Genomics of 38 Pectobacterium strains comprising three species revealed the characteristics of Pectobacterium carotovorum.</title>
        <authorList>
            <person name="Xie H."/>
            <person name="Ma Y."/>
            <person name="Li X."/>
        </authorList>
    </citation>
    <scope>NUCLEOTIDE SEQUENCE [LARGE SCALE GENOMIC DNA]</scope>
    <source>
        <strain evidence="2 4">Q142</strain>
    </source>
</reference>
<accession>A0ABD6VN32</accession>
<dbReference type="KEGG" id="pcv:BCS7_14470"/>
<sequence>MVLKNSSDSVCYRNNRARWTVGGLTFLENNYASIPVAEIAVRLGRTLGAVRLKWIDLSLI</sequence>
<organism evidence="2 4">
    <name type="scientific">Pectobacterium odoriferum</name>
    <dbReference type="NCBI Taxonomy" id="78398"/>
    <lineage>
        <taxon>Bacteria</taxon>
        <taxon>Pseudomonadati</taxon>
        <taxon>Pseudomonadota</taxon>
        <taxon>Gammaproteobacteria</taxon>
        <taxon>Enterobacterales</taxon>
        <taxon>Pectobacteriaceae</taxon>
        <taxon>Pectobacterium</taxon>
    </lineage>
</organism>
<evidence type="ECO:0000313" key="1">
    <source>
        <dbReference type="EMBL" id="KGA39177.1"/>
    </source>
</evidence>
<dbReference type="Proteomes" id="UP000029447">
    <property type="component" value="Unassembled WGS sequence"/>
</dbReference>
<keyword evidence="3" id="KW-1185">Reference proteome</keyword>
<evidence type="ECO:0000313" key="3">
    <source>
        <dbReference type="Proteomes" id="UP000029447"/>
    </source>
</evidence>
<dbReference type="EMBL" id="JQOF01000050">
    <property type="protein sequence ID" value="KGA39177.1"/>
    <property type="molecule type" value="Genomic_DNA"/>
</dbReference>
<dbReference type="Proteomes" id="UP000237274">
    <property type="component" value="Unassembled WGS sequence"/>
</dbReference>
<reference evidence="1 3" key="1">
    <citation type="submission" date="2014-08" db="EMBL/GenBank/DDBJ databases">
        <title>Genome sequences of NCPPB Pectobacterium isolates.</title>
        <authorList>
            <person name="Glover R.H."/>
            <person name="Sapp M."/>
            <person name="Elphinstone J."/>
        </authorList>
    </citation>
    <scope>NUCLEOTIDE SEQUENCE [LARGE SCALE GENOMIC DNA]</scope>
    <source>
        <strain evidence="1 3">NCPPB3841</strain>
    </source>
</reference>
<name>A0ABD6VN32_9GAMM</name>
<dbReference type="EMBL" id="MTAO01000009">
    <property type="protein sequence ID" value="POE25894.1"/>
    <property type="molecule type" value="Genomic_DNA"/>
</dbReference>
<comment type="caution">
    <text evidence="2">The sequence shown here is derived from an EMBL/GenBank/DDBJ whole genome shotgun (WGS) entry which is preliminary data.</text>
</comment>
<gene>
    <name evidence="2" type="ORF">BV926_14465</name>
    <name evidence="1" type="ORF">KU75_24095</name>
</gene>
<evidence type="ECO:0000313" key="4">
    <source>
        <dbReference type="Proteomes" id="UP000237274"/>
    </source>
</evidence>
<evidence type="ECO:0000313" key="2">
    <source>
        <dbReference type="EMBL" id="POE25894.1"/>
    </source>
</evidence>
<dbReference type="AlphaFoldDB" id="A0ABD6VN32"/>
<protein>
    <submittedName>
        <fullName evidence="2">Uncharacterized protein</fullName>
    </submittedName>
</protein>